<protein>
    <submittedName>
        <fullName evidence="1">Uncharacterized protein</fullName>
    </submittedName>
</protein>
<accession>A0A1B0FMB8</accession>
<dbReference type="VEuPathDB" id="VectorBase:GMOY004990"/>
<proteinExistence type="predicted"/>
<name>A0A1B0FMB8_GLOMM</name>
<reference evidence="1" key="1">
    <citation type="submission" date="2020-05" db="UniProtKB">
        <authorList>
            <consortium name="EnsemblMetazoa"/>
        </authorList>
    </citation>
    <scope>IDENTIFICATION</scope>
    <source>
        <strain evidence="1">Yale</strain>
    </source>
</reference>
<evidence type="ECO:0000313" key="1">
    <source>
        <dbReference type="EnsemblMetazoa" id="GMOY004990-PA"/>
    </source>
</evidence>
<dbReference type="AlphaFoldDB" id="A0A1B0FMB8"/>
<keyword evidence="2" id="KW-1185">Reference proteome</keyword>
<dbReference type="Proteomes" id="UP000092444">
    <property type="component" value="Unassembled WGS sequence"/>
</dbReference>
<dbReference type="EMBL" id="CCAG010005545">
    <property type="status" value="NOT_ANNOTATED_CDS"/>
    <property type="molecule type" value="Genomic_DNA"/>
</dbReference>
<evidence type="ECO:0000313" key="2">
    <source>
        <dbReference type="Proteomes" id="UP000092444"/>
    </source>
</evidence>
<sequence>MKPWLRVETYLAIGDVLSNLDVLEVSKLKITSPIAAALFCVSLTYDVVKSFGVLSNSTPYLYQINSITLAESI</sequence>
<dbReference type="EnsemblMetazoa" id="GMOY004990-RA">
    <property type="protein sequence ID" value="GMOY004990-PA"/>
    <property type="gene ID" value="GMOY004990"/>
</dbReference>
<organism evidence="1 2">
    <name type="scientific">Glossina morsitans morsitans</name>
    <name type="common">Savannah tsetse fly</name>
    <dbReference type="NCBI Taxonomy" id="37546"/>
    <lineage>
        <taxon>Eukaryota</taxon>
        <taxon>Metazoa</taxon>
        <taxon>Ecdysozoa</taxon>
        <taxon>Arthropoda</taxon>
        <taxon>Hexapoda</taxon>
        <taxon>Insecta</taxon>
        <taxon>Pterygota</taxon>
        <taxon>Neoptera</taxon>
        <taxon>Endopterygota</taxon>
        <taxon>Diptera</taxon>
        <taxon>Brachycera</taxon>
        <taxon>Muscomorpha</taxon>
        <taxon>Hippoboscoidea</taxon>
        <taxon>Glossinidae</taxon>
        <taxon>Glossina</taxon>
    </lineage>
</organism>